<evidence type="ECO:0008006" key="4">
    <source>
        <dbReference type="Google" id="ProtNLM"/>
    </source>
</evidence>
<feature type="chain" id="PRO_5032592081" description="Lipoprotein" evidence="1">
    <location>
        <begin position="20"/>
        <end position="183"/>
    </location>
</feature>
<keyword evidence="1" id="KW-0732">Signal</keyword>
<organism evidence="2 3">
    <name type="scientific">Desulfobaculum xiamenense</name>
    <dbReference type="NCBI Taxonomy" id="995050"/>
    <lineage>
        <taxon>Bacteria</taxon>
        <taxon>Pseudomonadati</taxon>
        <taxon>Thermodesulfobacteriota</taxon>
        <taxon>Desulfovibrionia</taxon>
        <taxon>Desulfovibrionales</taxon>
        <taxon>Desulfovibrionaceae</taxon>
        <taxon>Desulfobaculum</taxon>
    </lineage>
</organism>
<name>A0A846QQK5_9BACT</name>
<dbReference type="SUPFAM" id="SSF159594">
    <property type="entry name" value="XCC0632-like"/>
    <property type="match status" value="1"/>
</dbReference>
<dbReference type="EMBL" id="JAATJA010000002">
    <property type="protein sequence ID" value="NJB68782.1"/>
    <property type="molecule type" value="Genomic_DNA"/>
</dbReference>
<dbReference type="Proteomes" id="UP000580856">
    <property type="component" value="Unassembled WGS sequence"/>
</dbReference>
<feature type="signal peptide" evidence="1">
    <location>
        <begin position="1"/>
        <end position="19"/>
    </location>
</feature>
<accession>A0A846QQK5</accession>
<dbReference type="PROSITE" id="PS51257">
    <property type="entry name" value="PROKAR_LIPOPROTEIN"/>
    <property type="match status" value="1"/>
</dbReference>
<dbReference type="Pfam" id="PF04390">
    <property type="entry name" value="LptE"/>
    <property type="match status" value="1"/>
</dbReference>
<comment type="caution">
    <text evidence="2">The sequence shown here is derived from an EMBL/GenBank/DDBJ whole genome shotgun (WGS) entry which is preliminary data.</text>
</comment>
<reference evidence="2 3" key="1">
    <citation type="submission" date="2020-03" db="EMBL/GenBank/DDBJ databases">
        <title>Genomic Encyclopedia of Type Strains, Phase IV (KMG-IV): sequencing the most valuable type-strain genomes for metagenomic binning, comparative biology and taxonomic classification.</title>
        <authorList>
            <person name="Goeker M."/>
        </authorList>
    </citation>
    <scope>NUCLEOTIDE SEQUENCE [LARGE SCALE GENOMIC DNA]</scope>
    <source>
        <strain evidence="2 3">DSM 24233</strain>
    </source>
</reference>
<evidence type="ECO:0000313" key="2">
    <source>
        <dbReference type="EMBL" id="NJB68782.1"/>
    </source>
</evidence>
<keyword evidence="3" id="KW-1185">Reference proteome</keyword>
<dbReference type="RefSeq" id="WP_167941822.1">
    <property type="nucleotide sequence ID" value="NZ_JAATJA010000002.1"/>
</dbReference>
<proteinExistence type="predicted"/>
<sequence>MKWKFLAATVAAFCLFVVAGCASRGMVSLWYDPDRWATACPAEVSVVPLADARGQSWLVMRDGVEQSTDRQVSEWMTDALRAELAARGMTVTNGGADSPFAADTVLSGEILRASMAVNRMEHKLDFEVRIVLRRGEGTVLDKTYTGSFEATQLPTGEKASAMLESGLSDLYANVMRDVCARLQ</sequence>
<dbReference type="InterPro" id="IPR007485">
    <property type="entry name" value="LPS_assembly_LptE"/>
</dbReference>
<evidence type="ECO:0000256" key="1">
    <source>
        <dbReference type="SAM" id="SignalP"/>
    </source>
</evidence>
<dbReference type="GO" id="GO:0019867">
    <property type="term" value="C:outer membrane"/>
    <property type="evidence" value="ECO:0007669"/>
    <property type="project" value="InterPro"/>
</dbReference>
<dbReference type="GO" id="GO:0043165">
    <property type="term" value="P:Gram-negative-bacterium-type cell outer membrane assembly"/>
    <property type="evidence" value="ECO:0007669"/>
    <property type="project" value="InterPro"/>
</dbReference>
<gene>
    <name evidence="2" type="ORF">GGQ74_002455</name>
</gene>
<dbReference type="AlphaFoldDB" id="A0A846QQK5"/>
<protein>
    <recommendedName>
        <fullName evidence="4">Lipoprotein</fullName>
    </recommendedName>
</protein>
<evidence type="ECO:0000313" key="3">
    <source>
        <dbReference type="Proteomes" id="UP000580856"/>
    </source>
</evidence>